<dbReference type="EMBL" id="JBHUIP010000001">
    <property type="protein sequence ID" value="MFD2261337.1"/>
    <property type="molecule type" value="Genomic_DNA"/>
</dbReference>
<organism evidence="1 2">
    <name type="scientific">Lacibacterium aquatile</name>
    <dbReference type="NCBI Taxonomy" id="1168082"/>
    <lineage>
        <taxon>Bacteria</taxon>
        <taxon>Pseudomonadati</taxon>
        <taxon>Pseudomonadota</taxon>
        <taxon>Alphaproteobacteria</taxon>
        <taxon>Rhodospirillales</taxon>
        <taxon>Rhodospirillaceae</taxon>
    </lineage>
</organism>
<evidence type="ECO:0000313" key="1">
    <source>
        <dbReference type="EMBL" id="MFD2261337.1"/>
    </source>
</evidence>
<dbReference type="RefSeq" id="WP_379873963.1">
    <property type="nucleotide sequence ID" value="NZ_JBHUIP010000001.1"/>
</dbReference>
<name>A0ABW5DJR1_9PROT</name>
<reference evidence="2" key="1">
    <citation type="journal article" date="2019" name="Int. J. Syst. Evol. Microbiol.">
        <title>The Global Catalogue of Microorganisms (GCM) 10K type strain sequencing project: providing services to taxonomists for standard genome sequencing and annotation.</title>
        <authorList>
            <consortium name="The Broad Institute Genomics Platform"/>
            <consortium name="The Broad Institute Genome Sequencing Center for Infectious Disease"/>
            <person name="Wu L."/>
            <person name="Ma J."/>
        </authorList>
    </citation>
    <scope>NUCLEOTIDE SEQUENCE [LARGE SCALE GENOMIC DNA]</scope>
    <source>
        <strain evidence="2">CGMCC 1.19062</strain>
    </source>
</reference>
<dbReference type="Proteomes" id="UP001597295">
    <property type="component" value="Unassembled WGS sequence"/>
</dbReference>
<protein>
    <submittedName>
        <fullName evidence="1">Uncharacterized protein</fullName>
    </submittedName>
</protein>
<keyword evidence="2" id="KW-1185">Reference proteome</keyword>
<evidence type="ECO:0000313" key="2">
    <source>
        <dbReference type="Proteomes" id="UP001597295"/>
    </source>
</evidence>
<comment type="caution">
    <text evidence="1">The sequence shown here is derived from an EMBL/GenBank/DDBJ whole genome shotgun (WGS) entry which is preliminary data.</text>
</comment>
<proteinExistence type="predicted"/>
<gene>
    <name evidence="1" type="ORF">ACFSM5_00460</name>
</gene>
<accession>A0ABW5DJR1</accession>
<sequence>MNPVLSVDLMDRIYQTSEWTDTGFLAHDVDKTLPLDIEFHGVFTFDGRTGFGMFKGKVTRVDEDSFFRGVTMTWVNESGRKLLETMVAVRTSLPPNQAPVMRVTLTYPTVNWSLSGMLVGECPHVYEDGALIRGMIRGEHSNSAGMFQARVVKFNTDKQILALAFTQLSDQLFDMLEGAIKKFVQG</sequence>
<dbReference type="Gene3D" id="2.40.10.220">
    <property type="entry name" value="predicted glycosyltransferase like domains"/>
    <property type="match status" value="1"/>
</dbReference>